<dbReference type="GO" id="GO:0005886">
    <property type="term" value="C:plasma membrane"/>
    <property type="evidence" value="ECO:0007669"/>
    <property type="project" value="UniProtKB-SubCell"/>
</dbReference>
<name>A0A395JGZ5_9GAMM</name>
<keyword evidence="4 8" id="KW-1003">Cell membrane</keyword>
<feature type="transmembrane region" description="Helical" evidence="8">
    <location>
        <begin position="177"/>
        <end position="195"/>
    </location>
</feature>
<dbReference type="OrthoDB" id="7028171at2"/>
<evidence type="ECO:0000313" key="9">
    <source>
        <dbReference type="EMBL" id="RBP48715.1"/>
    </source>
</evidence>
<dbReference type="EMBL" id="QNRT01000005">
    <property type="protein sequence ID" value="RBP48715.1"/>
    <property type="molecule type" value="Genomic_DNA"/>
</dbReference>
<dbReference type="PANTHER" id="PTHR30269">
    <property type="entry name" value="TRANSMEMBRANE PROTEIN YFCA"/>
    <property type="match status" value="1"/>
</dbReference>
<keyword evidence="5 8" id="KW-0812">Transmembrane</keyword>
<dbReference type="PANTHER" id="PTHR30269:SF23">
    <property type="entry name" value="MEMBRANE TRANSPORTER PROTEIN YDHB-RELATED"/>
    <property type="match status" value="1"/>
</dbReference>
<keyword evidence="10" id="KW-1185">Reference proteome</keyword>
<feature type="transmembrane region" description="Helical" evidence="8">
    <location>
        <begin position="232"/>
        <end position="249"/>
    </location>
</feature>
<comment type="similarity">
    <text evidence="2 8">Belongs to the 4-toluene sulfonate uptake permease (TSUP) (TC 2.A.102) family.</text>
</comment>
<dbReference type="Proteomes" id="UP000253083">
    <property type="component" value="Unassembled WGS sequence"/>
</dbReference>
<dbReference type="InterPro" id="IPR002781">
    <property type="entry name" value="TM_pro_TauE-like"/>
</dbReference>
<organism evidence="9 10">
    <name type="scientific">Arenicella xantha</name>
    <dbReference type="NCBI Taxonomy" id="644221"/>
    <lineage>
        <taxon>Bacteria</taxon>
        <taxon>Pseudomonadati</taxon>
        <taxon>Pseudomonadota</taxon>
        <taxon>Gammaproteobacteria</taxon>
        <taxon>Arenicellales</taxon>
        <taxon>Arenicellaceae</taxon>
        <taxon>Arenicella</taxon>
    </lineage>
</organism>
<feature type="transmembrane region" description="Helical" evidence="8">
    <location>
        <begin position="6"/>
        <end position="25"/>
    </location>
</feature>
<dbReference type="InterPro" id="IPR052017">
    <property type="entry name" value="TSUP"/>
</dbReference>
<evidence type="ECO:0000256" key="1">
    <source>
        <dbReference type="ARBA" id="ARBA00004651"/>
    </source>
</evidence>
<dbReference type="InParanoid" id="A0A395JGZ5"/>
<gene>
    <name evidence="9" type="ORF">DFR28_10553</name>
</gene>
<reference evidence="9 10" key="1">
    <citation type="submission" date="2018-06" db="EMBL/GenBank/DDBJ databases">
        <title>Genomic Encyclopedia of Type Strains, Phase IV (KMG-IV): sequencing the most valuable type-strain genomes for metagenomic binning, comparative biology and taxonomic classification.</title>
        <authorList>
            <person name="Goeker M."/>
        </authorList>
    </citation>
    <scope>NUCLEOTIDE SEQUENCE [LARGE SCALE GENOMIC DNA]</scope>
    <source>
        <strain evidence="9 10">DSM 24032</strain>
    </source>
</reference>
<keyword evidence="6 8" id="KW-1133">Transmembrane helix</keyword>
<protein>
    <recommendedName>
        <fullName evidence="8">Probable membrane transporter protein</fullName>
    </recommendedName>
</protein>
<feature type="transmembrane region" description="Helical" evidence="8">
    <location>
        <begin position="82"/>
        <end position="100"/>
    </location>
</feature>
<comment type="caution">
    <text evidence="9">The sequence shown here is derived from an EMBL/GenBank/DDBJ whole genome shotgun (WGS) entry which is preliminary data.</text>
</comment>
<feature type="transmembrane region" description="Helical" evidence="8">
    <location>
        <begin position="37"/>
        <end position="62"/>
    </location>
</feature>
<comment type="subcellular location">
    <subcellularLocation>
        <location evidence="1 8">Cell membrane</location>
        <topology evidence="1 8">Multi-pass membrane protein</topology>
    </subcellularLocation>
</comment>
<dbReference type="Pfam" id="PF01925">
    <property type="entry name" value="TauE"/>
    <property type="match status" value="1"/>
</dbReference>
<feature type="transmembrane region" description="Helical" evidence="8">
    <location>
        <begin position="201"/>
        <end position="225"/>
    </location>
</feature>
<evidence type="ECO:0000256" key="8">
    <source>
        <dbReference type="RuleBase" id="RU363041"/>
    </source>
</evidence>
<keyword evidence="7 8" id="KW-0472">Membrane</keyword>
<accession>A0A395JGZ5</accession>
<feature type="transmembrane region" description="Helical" evidence="8">
    <location>
        <begin position="136"/>
        <end position="165"/>
    </location>
</feature>
<evidence type="ECO:0000256" key="6">
    <source>
        <dbReference type="ARBA" id="ARBA00022989"/>
    </source>
</evidence>
<evidence type="ECO:0000313" key="10">
    <source>
        <dbReference type="Proteomes" id="UP000253083"/>
    </source>
</evidence>
<dbReference type="RefSeq" id="WP_113955318.1">
    <property type="nucleotide sequence ID" value="NZ_QNRT01000005.1"/>
</dbReference>
<evidence type="ECO:0000256" key="4">
    <source>
        <dbReference type="ARBA" id="ARBA00022475"/>
    </source>
</evidence>
<evidence type="ECO:0000256" key="7">
    <source>
        <dbReference type="ARBA" id="ARBA00023136"/>
    </source>
</evidence>
<keyword evidence="3" id="KW-0813">Transport</keyword>
<evidence type="ECO:0000256" key="3">
    <source>
        <dbReference type="ARBA" id="ARBA00022448"/>
    </source>
</evidence>
<proteinExistence type="inferred from homology"/>
<evidence type="ECO:0000256" key="5">
    <source>
        <dbReference type="ARBA" id="ARBA00022692"/>
    </source>
</evidence>
<feature type="transmembrane region" description="Helical" evidence="8">
    <location>
        <begin position="107"/>
        <end position="124"/>
    </location>
</feature>
<evidence type="ECO:0000256" key="2">
    <source>
        <dbReference type="ARBA" id="ARBA00009142"/>
    </source>
</evidence>
<dbReference type="AlphaFoldDB" id="A0A395JGZ5"/>
<sequence>MLELFSYSLSWVDILMLIGVAMLVGMAKTGVHGTGMIAVPLMAIAFGGKESTGLLLTILIFADVFGVKHYHRHANWQHLVRLLPFALVGVLLGTVVGEFINDTWFRWVMAVIIFASLGIMVWQERQVDKAVPTSRWFVATIGVLGGFTTMVGNLAGPVMALYLLAMRFPKNQFIGTAAWFFLCINLFKVPFHIWVWETVSWNSFGLTALLIPAIALGAVIGVWLIKKIDEVLFRRFILGMTAVAAVAMLF</sequence>